<evidence type="ECO:0000259" key="2">
    <source>
        <dbReference type="Pfam" id="PF20152"/>
    </source>
</evidence>
<dbReference type="STRING" id="1884261.A0A5C3QYT9"/>
<keyword evidence="1" id="KW-0472">Membrane</keyword>
<feature type="transmembrane region" description="Helical" evidence="1">
    <location>
        <begin position="215"/>
        <end position="235"/>
    </location>
</feature>
<evidence type="ECO:0000313" key="4">
    <source>
        <dbReference type="Proteomes" id="UP000305067"/>
    </source>
</evidence>
<gene>
    <name evidence="3" type="ORF">BDV98DRAFT_557278</name>
</gene>
<dbReference type="OrthoDB" id="3262409at2759"/>
<organism evidence="3 4">
    <name type="scientific">Pterulicium gracile</name>
    <dbReference type="NCBI Taxonomy" id="1884261"/>
    <lineage>
        <taxon>Eukaryota</taxon>
        <taxon>Fungi</taxon>
        <taxon>Dikarya</taxon>
        <taxon>Basidiomycota</taxon>
        <taxon>Agaricomycotina</taxon>
        <taxon>Agaricomycetes</taxon>
        <taxon>Agaricomycetidae</taxon>
        <taxon>Agaricales</taxon>
        <taxon>Pleurotineae</taxon>
        <taxon>Pterulaceae</taxon>
        <taxon>Pterulicium</taxon>
    </lineage>
</organism>
<proteinExistence type="predicted"/>
<dbReference type="AlphaFoldDB" id="A0A5C3QYT9"/>
<protein>
    <recommendedName>
        <fullName evidence="2">DUF6534 domain-containing protein</fullName>
    </recommendedName>
</protein>
<reference evidence="3 4" key="1">
    <citation type="journal article" date="2019" name="Nat. Ecol. Evol.">
        <title>Megaphylogeny resolves global patterns of mushroom evolution.</title>
        <authorList>
            <person name="Varga T."/>
            <person name="Krizsan K."/>
            <person name="Foldi C."/>
            <person name="Dima B."/>
            <person name="Sanchez-Garcia M."/>
            <person name="Sanchez-Ramirez S."/>
            <person name="Szollosi G.J."/>
            <person name="Szarkandi J.G."/>
            <person name="Papp V."/>
            <person name="Albert L."/>
            <person name="Andreopoulos W."/>
            <person name="Angelini C."/>
            <person name="Antonin V."/>
            <person name="Barry K.W."/>
            <person name="Bougher N.L."/>
            <person name="Buchanan P."/>
            <person name="Buyck B."/>
            <person name="Bense V."/>
            <person name="Catcheside P."/>
            <person name="Chovatia M."/>
            <person name="Cooper J."/>
            <person name="Damon W."/>
            <person name="Desjardin D."/>
            <person name="Finy P."/>
            <person name="Geml J."/>
            <person name="Haridas S."/>
            <person name="Hughes K."/>
            <person name="Justo A."/>
            <person name="Karasinski D."/>
            <person name="Kautmanova I."/>
            <person name="Kiss B."/>
            <person name="Kocsube S."/>
            <person name="Kotiranta H."/>
            <person name="LaButti K.M."/>
            <person name="Lechner B.E."/>
            <person name="Liimatainen K."/>
            <person name="Lipzen A."/>
            <person name="Lukacs Z."/>
            <person name="Mihaltcheva S."/>
            <person name="Morgado L.N."/>
            <person name="Niskanen T."/>
            <person name="Noordeloos M.E."/>
            <person name="Ohm R.A."/>
            <person name="Ortiz-Santana B."/>
            <person name="Ovrebo C."/>
            <person name="Racz N."/>
            <person name="Riley R."/>
            <person name="Savchenko A."/>
            <person name="Shiryaev A."/>
            <person name="Soop K."/>
            <person name="Spirin V."/>
            <person name="Szebenyi C."/>
            <person name="Tomsovsky M."/>
            <person name="Tulloss R.E."/>
            <person name="Uehling J."/>
            <person name="Grigoriev I.V."/>
            <person name="Vagvolgyi C."/>
            <person name="Papp T."/>
            <person name="Martin F.M."/>
            <person name="Miettinen O."/>
            <person name="Hibbett D.S."/>
            <person name="Nagy L.G."/>
        </authorList>
    </citation>
    <scope>NUCLEOTIDE SEQUENCE [LARGE SCALE GENOMIC DNA]</scope>
    <source>
        <strain evidence="3 4">CBS 309.79</strain>
    </source>
</reference>
<dbReference type="Proteomes" id="UP000305067">
    <property type="component" value="Unassembled WGS sequence"/>
</dbReference>
<dbReference type="InterPro" id="IPR045339">
    <property type="entry name" value="DUF6534"/>
</dbReference>
<evidence type="ECO:0000256" key="1">
    <source>
        <dbReference type="SAM" id="Phobius"/>
    </source>
</evidence>
<feature type="transmembrane region" description="Helical" evidence="1">
    <location>
        <begin position="24"/>
        <end position="47"/>
    </location>
</feature>
<evidence type="ECO:0000313" key="3">
    <source>
        <dbReference type="EMBL" id="TFL07112.1"/>
    </source>
</evidence>
<accession>A0A5C3QYT9</accession>
<sequence length="343" mass="37879">MADGTTPPICVFPLDIVTELAGPYLVGHLLSFGVFGVLCVQLYIYHIAFKSDPSWLKGIVWLLFAIEVTFQAIEFHMAYWTLGEGWGRLDRIFAFPKPTIAFTTLTGVATSIVHAFYAWRIIVLSKRYIVVVVVALLSATQLSMTIYISVYLSTHLTTDPAVVIKNTTDFITVWFVTAAAADIIITLAMLFLLVHARSESTHTRTISRVESLMKYTVETGLVTSCAAVITLILLLAKKDKVYYYIMYYSIGKIYANTLLATLNSRMTFITASNQLSSSQTALQLYSRSAMWKDMGSGQHSMDSSARINPNANTTALVFKDYHISSTLGGSTKYTDLSDGGTAV</sequence>
<keyword evidence="4" id="KW-1185">Reference proteome</keyword>
<feature type="transmembrane region" description="Helical" evidence="1">
    <location>
        <begin position="241"/>
        <end position="262"/>
    </location>
</feature>
<feature type="transmembrane region" description="Helical" evidence="1">
    <location>
        <begin position="100"/>
        <end position="119"/>
    </location>
</feature>
<dbReference type="Pfam" id="PF20152">
    <property type="entry name" value="DUF6534"/>
    <property type="match status" value="1"/>
</dbReference>
<dbReference type="EMBL" id="ML178814">
    <property type="protein sequence ID" value="TFL07112.1"/>
    <property type="molecule type" value="Genomic_DNA"/>
</dbReference>
<dbReference type="PANTHER" id="PTHR40465">
    <property type="entry name" value="CHROMOSOME 1, WHOLE GENOME SHOTGUN SEQUENCE"/>
    <property type="match status" value="1"/>
</dbReference>
<keyword evidence="1" id="KW-1133">Transmembrane helix</keyword>
<keyword evidence="1" id="KW-0812">Transmembrane</keyword>
<feature type="transmembrane region" description="Helical" evidence="1">
    <location>
        <begin position="59"/>
        <end position="80"/>
    </location>
</feature>
<feature type="transmembrane region" description="Helical" evidence="1">
    <location>
        <begin position="128"/>
        <end position="150"/>
    </location>
</feature>
<feature type="domain" description="DUF6534" evidence="2">
    <location>
        <begin position="178"/>
        <end position="266"/>
    </location>
</feature>
<feature type="transmembrane region" description="Helical" evidence="1">
    <location>
        <begin position="170"/>
        <end position="194"/>
    </location>
</feature>
<dbReference type="PANTHER" id="PTHR40465:SF1">
    <property type="entry name" value="DUF6534 DOMAIN-CONTAINING PROTEIN"/>
    <property type="match status" value="1"/>
</dbReference>
<name>A0A5C3QYT9_9AGAR</name>